<keyword evidence="2" id="KW-0378">Hydrolase</keyword>
<dbReference type="Proteomes" id="UP001333996">
    <property type="component" value="Unassembled WGS sequence"/>
</dbReference>
<dbReference type="RefSeq" id="WP_329512668.1">
    <property type="nucleotide sequence ID" value="NZ_BAAAYZ010000107.1"/>
</dbReference>
<feature type="signal peptide" evidence="5">
    <location>
        <begin position="1"/>
        <end position="32"/>
    </location>
</feature>
<evidence type="ECO:0000256" key="4">
    <source>
        <dbReference type="SAM" id="MobiDB-lite"/>
    </source>
</evidence>
<dbReference type="InterPro" id="IPR036366">
    <property type="entry name" value="PGBDSf"/>
</dbReference>
<feature type="domain" description="Peptidoglycan binding-like" evidence="6">
    <location>
        <begin position="345"/>
        <end position="400"/>
    </location>
</feature>
<comment type="caution">
    <text evidence="7">The sequence shown here is derived from an EMBL/GenBank/DDBJ whole genome shotgun (WGS) entry which is preliminary data.</text>
</comment>
<dbReference type="InterPro" id="IPR018077">
    <property type="entry name" value="Glyco_hydro_fam25_subgr"/>
</dbReference>
<keyword evidence="5" id="KW-0732">Signal</keyword>
<dbReference type="Gene3D" id="1.10.101.10">
    <property type="entry name" value="PGBD-like superfamily/PGBD"/>
    <property type="match status" value="2"/>
</dbReference>
<protein>
    <submittedName>
        <fullName evidence="7">Peptidoglycan-binding protein</fullName>
    </submittedName>
</protein>
<keyword evidence="3" id="KW-0326">Glycosidase</keyword>
<dbReference type="Gene3D" id="3.20.20.80">
    <property type="entry name" value="Glycosidases"/>
    <property type="match status" value="1"/>
</dbReference>
<dbReference type="InterPro" id="IPR036365">
    <property type="entry name" value="PGBD-like_sf"/>
</dbReference>
<dbReference type="EMBL" id="JAYWVC010000356">
    <property type="protein sequence ID" value="MED7828321.1"/>
    <property type="molecule type" value="Genomic_DNA"/>
</dbReference>
<dbReference type="InterPro" id="IPR002053">
    <property type="entry name" value="Glyco_hydro_25"/>
</dbReference>
<evidence type="ECO:0000313" key="8">
    <source>
        <dbReference type="Proteomes" id="UP001333996"/>
    </source>
</evidence>
<dbReference type="PANTHER" id="PTHR34135">
    <property type="entry name" value="LYSOZYME"/>
    <property type="match status" value="1"/>
</dbReference>
<dbReference type="SUPFAM" id="SSF51445">
    <property type="entry name" value="(Trans)glycosidases"/>
    <property type="match status" value="1"/>
</dbReference>
<sequence>MKTTSKVASWAGAVLAGGGMLFAGMTVLPADAAAPSTYTVKGVDTSHFNHDGGQSIDWKKVRSAGQSFMYAKATEGADRTDEWFQRDLQGAKQAGLLHGAYHFWGFTPGAAQAQNFVRTVRAAGYTGKSAGELPPTLDLELRSGGSCPRNFSTAQVDGFLNVIDKEMGVKPIIYAAKPFVDRCMNGDGSLFAGHVLWQPRYQSGSTEPADLPRAGAHWKIWQYSEHGTVPGINSDKVDLNVFRGTLAELQQLAHQTGTTPDPKPPTAPSVPAAPVLKTQSRGTDVVTAQELLIAHGARIDADGVFGPATSAAVRSFQTAKGLEADGIIGPRTWGALLVTVKEGRRGEAVSALQHQLIAHGARIDADGVFGPATSAAVRSFQTAKRLTADGIAGPRTWATLLADRGTTAPGGGTGDSAALAKQVLNTPGITFARAHSETKDSVSTAYANIVDMAAGRGALTSRQSHVGARRVQLDPRMLRALLTLRNQNGYRFNISEFVGGVHGSANSRHYRGLAFDVNVINGKHVGSGAPANAFMKACHASGATEVIGPPSRGHKTHVHCAWK</sequence>
<dbReference type="InterPro" id="IPR009045">
    <property type="entry name" value="Zn_M74/Hedgehog-like"/>
</dbReference>
<dbReference type="SUPFAM" id="SSF55166">
    <property type="entry name" value="Hedgehog/DD-peptidase"/>
    <property type="match status" value="1"/>
</dbReference>
<keyword evidence="8" id="KW-1185">Reference proteome</keyword>
<name>A0ABU7FW29_9ACTN</name>
<dbReference type="SMART" id="SM00641">
    <property type="entry name" value="Glyco_25"/>
    <property type="match status" value="1"/>
</dbReference>
<evidence type="ECO:0000256" key="5">
    <source>
        <dbReference type="SAM" id="SignalP"/>
    </source>
</evidence>
<dbReference type="PROSITE" id="PS51904">
    <property type="entry name" value="GLYCOSYL_HYDROL_F25_2"/>
    <property type="match status" value="1"/>
</dbReference>
<feature type="domain" description="Peptidoglycan binding-like" evidence="6">
    <location>
        <begin position="281"/>
        <end position="336"/>
    </location>
</feature>
<feature type="chain" id="PRO_5046630577" evidence="5">
    <location>
        <begin position="33"/>
        <end position="563"/>
    </location>
</feature>
<evidence type="ECO:0000256" key="2">
    <source>
        <dbReference type="ARBA" id="ARBA00022801"/>
    </source>
</evidence>
<dbReference type="InterPro" id="IPR017853">
    <property type="entry name" value="GH"/>
</dbReference>
<organism evidence="7 8">
    <name type="scientific">Streptomyces chiangmaiensis</name>
    <dbReference type="NCBI Taxonomy" id="766497"/>
    <lineage>
        <taxon>Bacteria</taxon>
        <taxon>Bacillati</taxon>
        <taxon>Actinomycetota</taxon>
        <taxon>Actinomycetes</taxon>
        <taxon>Kitasatosporales</taxon>
        <taxon>Streptomycetaceae</taxon>
        <taxon>Streptomyces</taxon>
    </lineage>
</organism>
<gene>
    <name evidence="7" type="ORF">VXC91_42285</name>
</gene>
<dbReference type="InterPro" id="IPR002477">
    <property type="entry name" value="Peptidoglycan-bd-like"/>
</dbReference>
<dbReference type="PANTHER" id="PTHR34135:SF2">
    <property type="entry name" value="LYSOZYME"/>
    <property type="match status" value="1"/>
</dbReference>
<evidence type="ECO:0000259" key="6">
    <source>
        <dbReference type="Pfam" id="PF01471"/>
    </source>
</evidence>
<comment type="similarity">
    <text evidence="1">Belongs to the glycosyl hydrolase 25 family.</text>
</comment>
<reference evidence="7" key="1">
    <citation type="submission" date="2024-01" db="EMBL/GenBank/DDBJ databases">
        <title>First draft genome sequence data of TA4-1, the type strain of Gram-positive actinobacterium Streptomyces chiangmaiensis.</title>
        <authorList>
            <person name="Yasawong M."/>
            <person name="Nantapong N."/>
        </authorList>
    </citation>
    <scope>NUCLEOTIDE SEQUENCE</scope>
    <source>
        <strain evidence="7">TA4-1</strain>
    </source>
</reference>
<evidence type="ECO:0000256" key="1">
    <source>
        <dbReference type="ARBA" id="ARBA00010646"/>
    </source>
</evidence>
<accession>A0ABU7FW29</accession>
<dbReference type="Pfam" id="PF01183">
    <property type="entry name" value="Glyco_hydro_25"/>
    <property type="match status" value="1"/>
</dbReference>
<feature type="region of interest" description="Disordered" evidence="4">
    <location>
        <begin position="254"/>
        <end position="275"/>
    </location>
</feature>
<dbReference type="Pfam" id="PF01471">
    <property type="entry name" value="PG_binding_1"/>
    <property type="match status" value="2"/>
</dbReference>
<proteinExistence type="inferred from homology"/>
<dbReference type="SUPFAM" id="SSF47090">
    <property type="entry name" value="PGBD-like"/>
    <property type="match status" value="2"/>
</dbReference>
<evidence type="ECO:0000313" key="7">
    <source>
        <dbReference type="EMBL" id="MED7828321.1"/>
    </source>
</evidence>
<evidence type="ECO:0000256" key="3">
    <source>
        <dbReference type="ARBA" id="ARBA00023295"/>
    </source>
</evidence>